<comment type="caution">
    <text evidence="1">The sequence shown here is derived from an EMBL/GenBank/DDBJ whole genome shotgun (WGS) entry which is preliminary data.</text>
</comment>
<accession>A0ABP2NKQ0</accession>
<gene>
    <name evidence="1" type="ORF">HMPREF9454_00930</name>
</gene>
<name>A0ABP2NKQ0_9FIRM</name>
<keyword evidence="2" id="KW-1185">Reference proteome</keyword>
<protein>
    <submittedName>
        <fullName evidence="1">Uncharacterized protein</fullName>
    </submittedName>
</protein>
<reference evidence="1 2" key="1">
    <citation type="submission" date="2012-01" db="EMBL/GenBank/DDBJ databases">
        <title>The Genome Sequence of Megamonas funiformis YIT 11815.</title>
        <authorList>
            <consortium name="The Broad Institute Genome Sequencing Platform"/>
            <person name="Earl A."/>
            <person name="Ward D."/>
            <person name="Feldgarden M."/>
            <person name="Gevers D."/>
            <person name="Morotomi M."/>
            <person name="Young S.K."/>
            <person name="Zeng Q."/>
            <person name="Gargeya S."/>
            <person name="Fitzgerald M."/>
            <person name="Haas B."/>
            <person name="Abouelleil A."/>
            <person name="Alvarado L."/>
            <person name="Arachchi H.M."/>
            <person name="Berlin A."/>
            <person name="Chapman S.B."/>
            <person name="Gearin G."/>
            <person name="Goldberg J."/>
            <person name="Griggs A."/>
            <person name="Gujja S."/>
            <person name="Hansen M."/>
            <person name="Heiman D."/>
            <person name="Howarth C."/>
            <person name="Larimer J."/>
            <person name="Lui A."/>
            <person name="MacDonald P.J.P."/>
            <person name="McCowen C."/>
            <person name="Montmayeur A."/>
            <person name="Murphy C."/>
            <person name="Neiman D."/>
            <person name="Pearson M."/>
            <person name="Priest M."/>
            <person name="Roberts A."/>
            <person name="Saif S."/>
            <person name="Shea T."/>
            <person name="Sisk P."/>
            <person name="Stolte C."/>
            <person name="Sykes S."/>
            <person name="Wortman J."/>
            <person name="Nusbaum C."/>
            <person name="Birren B."/>
        </authorList>
    </citation>
    <scope>NUCLEOTIDE SEQUENCE [LARGE SCALE GENOMIC DNA]</scope>
    <source>
        <strain evidence="1 2">YIT 11815</strain>
    </source>
</reference>
<dbReference type="Proteomes" id="UP000005963">
    <property type="component" value="Unassembled WGS sequence"/>
</dbReference>
<evidence type="ECO:0000313" key="2">
    <source>
        <dbReference type="Proteomes" id="UP000005963"/>
    </source>
</evidence>
<dbReference type="EMBL" id="ADMB01000045">
    <property type="protein sequence ID" value="EHR37977.1"/>
    <property type="molecule type" value="Genomic_DNA"/>
</dbReference>
<organism evidence="1 2">
    <name type="scientific">Megamonas funiformis YIT 11815</name>
    <dbReference type="NCBI Taxonomy" id="742816"/>
    <lineage>
        <taxon>Bacteria</taxon>
        <taxon>Bacillati</taxon>
        <taxon>Bacillota</taxon>
        <taxon>Negativicutes</taxon>
        <taxon>Selenomonadales</taxon>
        <taxon>Selenomonadaceae</taxon>
        <taxon>Megamonas</taxon>
    </lineage>
</organism>
<sequence>MNLFINTSDVKNFIKHGFEYKKSNDNKYNRLEYMIYCDGFDYMILIAEWTRGEKTALLKIEKEICEGISYMTLELPNVIYDLINKGLLKKG</sequence>
<evidence type="ECO:0000313" key="1">
    <source>
        <dbReference type="EMBL" id="EHR37977.1"/>
    </source>
</evidence>
<dbReference type="GeneID" id="62778362"/>
<proteinExistence type="predicted"/>
<dbReference type="RefSeq" id="WP_008538203.1">
    <property type="nucleotide sequence ID" value="NZ_JH601090.1"/>
</dbReference>